<dbReference type="GeneID" id="63698433"/>
<dbReference type="Pfam" id="PF06985">
    <property type="entry name" value="HET"/>
    <property type="match status" value="1"/>
</dbReference>
<dbReference type="PANTHER" id="PTHR24148:SF78">
    <property type="entry name" value="HETEROKARYON INCOMPATIBILITY DOMAIN-CONTAINING PROTEIN"/>
    <property type="match status" value="1"/>
</dbReference>
<dbReference type="STRING" id="1388766.A0A017RZA0"/>
<dbReference type="AlphaFoldDB" id="A0A017RZA0"/>
<dbReference type="InterPro" id="IPR052895">
    <property type="entry name" value="HetReg/Transcr_Mod"/>
</dbReference>
<accession>A0A017RZA0</accession>
<evidence type="ECO:0000259" key="1">
    <source>
        <dbReference type="Pfam" id="PF06985"/>
    </source>
</evidence>
<dbReference type="HOGENOM" id="CLU_004184_6_2_1"/>
<dbReference type="RefSeq" id="XP_040633682.1">
    <property type="nucleotide sequence ID" value="XM_040783309.1"/>
</dbReference>
<dbReference type="PANTHER" id="PTHR24148">
    <property type="entry name" value="ANKYRIN REPEAT DOMAIN-CONTAINING PROTEIN 39 HOMOLOG-RELATED"/>
    <property type="match status" value="1"/>
</dbReference>
<name>A0A017RZA0_ASPRC</name>
<proteinExistence type="predicted"/>
<gene>
    <name evidence="2" type="ORF">EURHEDRAFT_417902</name>
</gene>
<feature type="domain" description="Heterokaryon incompatibility" evidence="1">
    <location>
        <begin position="33"/>
        <end position="103"/>
    </location>
</feature>
<sequence length="107" mass="12425">MIRLLPHEDKNGRIECELFNYSLSEMGDGKHLYEALSYVWGGSIKSRSITLNGCNFSVTENLHTALLYLRNRQLERTLWVDAISIDQDKQDEKARQIPLMRTILLQT</sequence>
<reference evidence="3" key="1">
    <citation type="journal article" date="2014" name="Nat. Commun.">
        <title>Genomic adaptations of the halophilic Dead Sea filamentous fungus Eurotium rubrum.</title>
        <authorList>
            <person name="Kis-Papo T."/>
            <person name="Weig A.R."/>
            <person name="Riley R."/>
            <person name="Persoh D."/>
            <person name="Salamov A."/>
            <person name="Sun H."/>
            <person name="Lipzen A."/>
            <person name="Wasser S.P."/>
            <person name="Rambold G."/>
            <person name="Grigoriev I.V."/>
            <person name="Nevo E."/>
        </authorList>
    </citation>
    <scope>NUCLEOTIDE SEQUENCE [LARGE SCALE GENOMIC DNA]</scope>
    <source>
        <strain evidence="3">CBS 135680</strain>
    </source>
</reference>
<keyword evidence="3" id="KW-1185">Reference proteome</keyword>
<dbReference type="OrthoDB" id="4850726at2759"/>
<evidence type="ECO:0000313" key="2">
    <source>
        <dbReference type="EMBL" id="EYE89992.1"/>
    </source>
</evidence>
<protein>
    <recommendedName>
        <fullName evidence="1">Heterokaryon incompatibility domain-containing protein</fullName>
    </recommendedName>
</protein>
<dbReference type="EMBL" id="KK088483">
    <property type="protein sequence ID" value="EYE89992.1"/>
    <property type="molecule type" value="Genomic_DNA"/>
</dbReference>
<organism evidence="2 3">
    <name type="scientific">Aspergillus ruber (strain CBS 135680)</name>
    <dbReference type="NCBI Taxonomy" id="1388766"/>
    <lineage>
        <taxon>Eukaryota</taxon>
        <taxon>Fungi</taxon>
        <taxon>Dikarya</taxon>
        <taxon>Ascomycota</taxon>
        <taxon>Pezizomycotina</taxon>
        <taxon>Eurotiomycetes</taxon>
        <taxon>Eurotiomycetidae</taxon>
        <taxon>Eurotiales</taxon>
        <taxon>Aspergillaceae</taxon>
        <taxon>Aspergillus</taxon>
        <taxon>Aspergillus subgen. Aspergillus</taxon>
    </lineage>
</organism>
<evidence type="ECO:0000313" key="3">
    <source>
        <dbReference type="Proteomes" id="UP000019804"/>
    </source>
</evidence>
<dbReference type="InterPro" id="IPR010730">
    <property type="entry name" value="HET"/>
</dbReference>
<dbReference type="Proteomes" id="UP000019804">
    <property type="component" value="Unassembled WGS sequence"/>
</dbReference>